<reference evidence="2 3" key="1">
    <citation type="submission" date="2019-02" db="EMBL/GenBank/DDBJ databases">
        <title>Deep-cultivation of Planctomycetes and their phenomic and genomic characterization uncovers novel biology.</title>
        <authorList>
            <person name="Wiegand S."/>
            <person name="Jogler M."/>
            <person name="Boedeker C."/>
            <person name="Pinto D."/>
            <person name="Vollmers J."/>
            <person name="Rivas-Marin E."/>
            <person name="Kohn T."/>
            <person name="Peeters S.H."/>
            <person name="Heuer A."/>
            <person name="Rast P."/>
            <person name="Oberbeckmann S."/>
            <person name="Bunk B."/>
            <person name="Jeske O."/>
            <person name="Meyerdierks A."/>
            <person name="Storesund J.E."/>
            <person name="Kallscheuer N."/>
            <person name="Luecker S."/>
            <person name="Lage O.M."/>
            <person name="Pohl T."/>
            <person name="Merkel B.J."/>
            <person name="Hornburger P."/>
            <person name="Mueller R.-W."/>
            <person name="Bruemmer F."/>
            <person name="Labrenz M."/>
            <person name="Spormann A.M."/>
            <person name="Op den Camp H."/>
            <person name="Overmann J."/>
            <person name="Amann R."/>
            <person name="Jetten M.S.M."/>
            <person name="Mascher T."/>
            <person name="Medema M.H."/>
            <person name="Devos D.P."/>
            <person name="Kaster A.-K."/>
            <person name="Ovreas L."/>
            <person name="Rohde M."/>
            <person name="Galperin M.Y."/>
            <person name="Jogler C."/>
        </authorList>
    </citation>
    <scope>NUCLEOTIDE SEQUENCE [LARGE SCALE GENOMIC DNA]</scope>
    <source>
        <strain evidence="2 3">EC9</strain>
    </source>
</reference>
<feature type="compositionally biased region" description="Basic and acidic residues" evidence="1">
    <location>
        <begin position="55"/>
        <end position="68"/>
    </location>
</feature>
<gene>
    <name evidence="2" type="ORF">EC9_23460</name>
</gene>
<feature type="region of interest" description="Disordered" evidence="1">
    <location>
        <begin position="1"/>
        <end position="550"/>
    </location>
</feature>
<sequence length="550" mass="60047">MMSDHWKSIAKFLGTPGLPDDPAPEEESQPAVDDKPAATEPVGAAEDVKPQAPSDEIRWERDAAKDDAQAAAILGSPEPKSEPLPGFGADPHASTGGNWDSLVESFGIEAASEPAAPVAQPREEVPVPAAAEKRSSRPPRRQEPSGGFGQGLGFEAPAEPEANEVQSAESVEEVDPLDGFGKLPDEDSPRSRGRGRRDQGSRSRREGSRDREEEPRERSEEASEQVEETRERSGSAPGRDEESRGRGEGRRTRGGRGRRGARRDALPQDEASLEEPQSEKRNTEERKSEGRQAERSFGEAPARKSGGSRRRSESFEKPKRPEVDDLLNFASFNDLPDDVDELDLVGDESSDDDVAVVESSQRDDVEASERSDAEAEEGEEGGTRRRRRGRRGGRRRGRGGNGGASESSETADSNVSPEPEAEVAVPKVSEFDDDHEDDDEVIALRRGNRRRRGRRGRGGSGEGREESTGRDESSGGRDLAKPEAEAEVRQSSRRGEASRDEAEEDIKPRQRDIPSWIETVDLLVQPNINARGKRSAPRGRGGKGRRRDSE</sequence>
<dbReference type="RefSeq" id="WP_145345168.1">
    <property type="nucleotide sequence ID" value="NZ_CP036261.1"/>
</dbReference>
<dbReference type="AlphaFoldDB" id="A0A517LZX3"/>
<evidence type="ECO:0000313" key="2">
    <source>
        <dbReference type="EMBL" id="QDS88159.1"/>
    </source>
</evidence>
<feature type="compositionally biased region" description="Basic and acidic residues" evidence="1">
    <location>
        <begin position="121"/>
        <end position="143"/>
    </location>
</feature>
<keyword evidence="3" id="KW-1185">Reference proteome</keyword>
<feature type="compositionally biased region" description="Basic and acidic residues" evidence="1">
    <location>
        <begin position="277"/>
        <end position="297"/>
    </location>
</feature>
<accession>A0A517LZX3</accession>
<dbReference type="EMBL" id="CP036261">
    <property type="protein sequence ID" value="QDS88159.1"/>
    <property type="molecule type" value="Genomic_DNA"/>
</dbReference>
<organism evidence="2 3">
    <name type="scientific">Rosistilla ulvae</name>
    <dbReference type="NCBI Taxonomy" id="1930277"/>
    <lineage>
        <taxon>Bacteria</taxon>
        <taxon>Pseudomonadati</taxon>
        <taxon>Planctomycetota</taxon>
        <taxon>Planctomycetia</taxon>
        <taxon>Pirellulales</taxon>
        <taxon>Pirellulaceae</taxon>
        <taxon>Rosistilla</taxon>
    </lineage>
</organism>
<evidence type="ECO:0000256" key="1">
    <source>
        <dbReference type="SAM" id="MobiDB-lite"/>
    </source>
</evidence>
<dbReference type="OrthoDB" id="278842at2"/>
<feature type="compositionally biased region" description="Basic and acidic residues" evidence="1">
    <location>
        <begin position="310"/>
        <end position="323"/>
    </location>
</feature>
<feature type="compositionally biased region" description="Acidic residues" evidence="1">
    <location>
        <begin position="431"/>
        <end position="441"/>
    </location>
</feature>
<feature type="compositionally biased region" description="Basic and acidic residues" evidence="1">
    <location>
        <begin position="462"/>
        <end position="512"/>
    </location>
</feature>
<feature type="compositionally biased region" description="Basic residues" evidence="1">
    <location>
        <begin position="252"/>
        <end position="261"/>
    </location>
</feature>
<feature type="compositionally biased region" description="Basic residues" evidence="1">
    <location>
        <begin position="446"/>
        <end position="457"/>
    </location>
</feature>
<proteinExistence type="predicted"/>
<feature type="compositionally biased region" description="Basic residues" evidence="1">
    <location>
        <begin position="531"/>
        <end position="550"/>
    </location>
</feature>
<feature type="compositionally biased region" description="Basic residues" evidence="1">
    <location>
        <begin position="384"/>
        <end position="398"/>
    </location>
</feature>
<feature type="compositionally biased region" description="Acidic residues" evidence="1">
    <location>
        <begin position="335"/>
        <end position="355"/>
    </location>
</feature>
<feature type="compositionally biased region" description="Basic and acidic residues" evidence="1">
    <location>
        <begin position="183"/>
        <end position="251"/>
    </location>
</feature>
<dbReference type="Proteomes" id="UP000319557">
    <property type="component" value="Chromosome"/>
</dbReference>
<evidence type="ECO:0000313" key="3">
    <source>
        <dbReference type="Proteomes" id="UP000319557"/>
    </source>
</evidence>
<protein>
    <submittedName>
        <fullName evidence="2">Uncharacterized protein</fullName>
    </submittedName>
</protein>
<dbReference type="KEGG" id="ruv:EC9_23460"/>
<feature type="compositionally biased region" description="Basic and acidic residues" evidence="1">
    <location>
        <begin position="360"/>
        <end position="373"/>
    </location>
</feature>
<name>A0A517LZX3_9BACT</name>